<name>A0A427Y529_9TREE</name>
<keyword evidence="2" id="KW-1185">Reference proteome</keyword>
<dbReference type="AlphaFoldDB" id="A0A427Y529"/>
<evidence type="ECO:0000313" key="1">
    <source>
        <dbReference type="EMBL" id="RSH86175.1"/>
    </source>
</evidence>
<organism evidence="1 2">
    <name type="scientific">Apiotrichum porosum</name>
    <dbReference type="NCBI Taxonomy" id="105984"/>
    <lineage>
        <taxon>Eukaryota</taxon>
        <taxon>Fungi</taxon>
        <taxon>Dikarya</taxon>
        <taxon>Basidiomycota</taxon>
        <taxon>Agaricomycotina</taxon>
        <taxon>Tremellomycetes</taxon>
        <taxon>Trichosporonales</taxon>
        <taxon>Trichosporonaceae</taxon>
        <taxon>Apiotrichum</taxon>
    </lineage>
</organism>
<dbReference type="GeneID" id="39588949"/>
<gene>
    <name evidence="1" type="ORF">EHS24_004406</name>
</gene>
<evidence type="ECO:0000313" key="2">
    <source>
        <dbReference type="Proteomes" id="UP000279236"/>
    </source>
</evidence>
<dbReference type="OrthoDB" id="2559574at2759"/>
<accession>A0A427Y529</accession>
<protein>
    <submittedName>
        <fullName evidence="1">Uncharacterized protein</fullName>
    </submittedName>
</protein>
<dbReference type="RefSeq" id="XP_028478960.1">
    <property type="nucleotide sequence ID" value="XM_028619988.1"/>
</dbReference>
<comment type="caution">
    <text evidence="1">The sequence shown here is derived from an EMBL/GenBank/DDBJ whole genome shotgun (WGS) entry which is preliminary data.</text>
</comment>
<sequence length="60" mass="6825">MLCNQPRQTMTLGDFIAELRDLDVGSPMIDEVIVYMAASSWVQLWRHKGSDETWISIAPT</sequence>
<dbReference type="EMBL" id="RSCE01000002">
    <property type="protein sequence ID" value="RSH86175.1"/>
    <property type="molecule type" value="Genomic_DNA"/>
</dbReference>
<proteinExistence type="predicted"/>
<reference evidence="1 2" key="1">
    <citation type="submission" date="2018-11" db="EMBL/GenBank/DDBJ databases">
        <title>Genome sequence of Apiotrichum porosum DSM 27194.</title>
        <authorList>
            <person name="Aliyu H."/>
            <person name="Gorte O."/>
            <person name="Ochsenreither K."/>
        </authorList>
    </citation>
    <scope>NUCLEOTIDE SEQUENCE [LARGE SCALE GENOMIC DNA]</scope>
    <source>
        <strain evidence="1 2">DSM 27194</strain>
    </source>
</reference>
<dbReference type="Proteomes" id="UP000279236">
    <property type="component" value="Unassembled WGS sequence"/>
</dbReference>